<dbReference type="GO" id="GO:0006526">
    <property type="term" value="P:L-arginine biosynthetic process"/>
    <property type="evidence" value="ECO:0007669"/>
    <property type="project" value="UniProtKB-UniRule"/>
</dbReference>
<feature type="site" description="Involved in the stabilization of negative charge on the oxyanion by the formation of the oxyanion hole" evidence="10">
    <location>
        <position position="115"/>
    </location>
</feature>
<keyword evidence="12" id="KW-1185">Reference proteome</keyword>
<comment type="pathway">
    <text evidence="10">Amino-acid biosynthesis; L-arginine biosynthesis; L-ornithine and N-acetyl-L-glutamate from L-glutamate and N(2)-acetyl-L-ornithine (cyclic): step 1/1.</text>
</comment>
<feature type="site" description="Involved in the stabilization of negative charge on the oxyanion by the formation of the oxyanion hole" evidence="10">
    <location>
        <position position="116"/>
    </location>
</feature>
<dbReference type="Gene3D" id="3.10.20.340">
    <property type="entry name" value="ArgJ beta chain, C-terminal domain"/>
    <property type="match status" value="1"/>
</dbReference>
<feature type="binding site" evidence="10">
    <location>
        <position position="152"/>
    </location>
    <ligand>
        <name>substrate</name>
    </ligand>
</feature>
<keyword evidence="5 10" id="KW-0808">Transferase</keyword>
<keyword evidence="3 10" id="KW-0055">Arginine biosynthesis</keyword>
<feature type="binding site" evidence="10">
    <location>
        <position position="178"/>
    </location>
    <ligand>
        <name>substrate</name>
    </ligand>
</feature>
<evidence type="ECO:0000256" key="6">
    <source>
        <dbReference type="ARBA" id="ARBA00022813"/>
    </source>
</evidence>
<feature type="binding site" evidence="10">
    <location>
        <position position="276"/>
    </location>
    <ligand>
        <name>substrate</name>
    </ligand>
</feature>
<keyword evidence="7 10" id="KW-0511">Multifunctional enzyme</keyword>
<sequence length="408" mass="42806">MTKKLHKSGVTAAAGVQAAGIHAGFKKHKKDLALLVFPEGATVAGVFTKNKVKAAPVQYDQQLLQQQEQFKAILINSGNANACTGKQGKADVAETVQLLAEALKVQPEEILVSSTGVIGVFMNMDTMRKGIEAIVPEISENGGAAASKAIMTTDTVAKEVSFTFDVAGKTATIGGMIKGSGMIHPNLGTMLGYITTDVAISQAALHDMLLKAAENTFNHSTVDGDTSTNDTVFVAATGKLGNELIAGPADAGYAEVEAAILSICAKLAKLIVQDGEGATKFVEVIVTGAKTKADAVSIGKSIATSSLVKTAMFGEDANWGRVITAAGYAESEYFDADVVDITFSSENGKIQVCQDGMGMVFDEGLAKKILKATEIEILVDLHLGAETVSTWTCDFSYDYVKINADYRS</sequence>
<dbReference type="PANTHER" id="PTHR23100:SF0">
    <property type="entry name" value="ARGININE BIOSYNTHESIS BIFUNCTIONAL PROTEIN ARGJ, MITOCHONDRIAL"/>
    <property type="match status" value="1"/>
</dbReference>
<dbReference type="UniPathway" id="UPA00068">
    <property type="reaction ID" value="UER00106"/>
</dbReference>
<evidence type="ECO:0000256" key="1">
    <source>
        <dbReference type="ARBA" id="ARBA00006774"/>
    </source>
</evidence>
<feature type="binding site" evidence="10">
    <location>
        <position position="408"/>
    </location>
    <ligand>
        <name>substrate</name>
    </ligand>
</feature>
<dbReference type="Proteomes" id="UP000242754">
    <property type="component" value="Unassembled WGS sequence"/>
</dbReference>
<dbReference type="GO" id="GO:0004042">
    <property type="term" value="F:L-glutamate N-acetyltransferase activity"/>
    <property type="evidence" value="ECO:0007669"/>
    <property type="project" value="UniProtKB-UniRule"/>
</dbReference>
<dbReference type="RefSeq" id="WP_218149896.1">
    <property type="nucleotide sequence ID" value="NZ_FJNE01000009.1"/>
</dbReference>
<dbReference type="HAMAP" id="MF_01106">
    <property type="entry name" value="ArgJ"/>
    <property type="match status" value="1"/>
</dbReference>
<comment type="pathway">
    <text evidence="10">Amino-acid biosynthesis; L-arginine biosynthesis; N(2)-acetyl-L-ornithine from L-glutamate: step 1/4.</text>
</comment>
<dbReference type="InterPro" id="IPR002813">
    <property type="entry name" value="Arg_biosynth_ArgJ"/>
</dbReference>
<evidence type="ECO:0000313" key="12">
    <source>
        <dbReference type="Proteomes" id="UP000242754"/>
    </source>
</evidence>
<evidence type="ECO:0000256" key="10">
    <source>
        <dbReference type="HAMAP-Rule" id="MF_01106"/>
    </source>
</evidence>
<evidence type="ECO:0000256" key="7">
    <source>
        <dbReference type="ARBA" id="ARBA00023268"/>
    </source>
</evidence>
<dbReference type="GO" id="GO:0006592">
    <property type="term" value="P:ornithine biosynthetic process"/>
    <property type="evidence" value="ECO:0007669"/>
    <property type="project" value="TreeGrafter"/>
</dbReference>
<evidence type="ECO:0000256" key="3">
    <source>
        <dbReference type="ARBA" id="ARBA00022571"/>
    </source>
</evidence>
<proteinExistence type="inferred from homology"/>
<evidence type="ECO:0000256" key="4">
    <source>
        <dbReference type="ARBA" id="ARBA00022605"/>
    </source>
</evidence>
<dbReference type="Pfam" id="PF01960">
    <property type="entry name" value="ArgJ"/>
    <property type="match status" value="1"/>
</dbReference>
<comment type="function">
    <text evidence="10">Catalyzes two activities which are involved in the cyclic version of arginine biosynthesis: the synthesis of N-acetylglutamate from glutamate and acetyl-CoA as the acetyl donor, and of ornithine by transacetylation between N(2)-acetylornithine and glutamate.</text>
</comment>
<dbReference type="Gene3D" id="3.30.2330.10">
    <property type="entry name" value="arginine biosynthesis bifunctional protein suprefamily"/>
    <property type="match status" value="1"/>
</dbReference>
<keyword evidence="4 10" id="KW-0028">Amino-acid biosynthesis</keyword>
<dbReference type="FunFam" id="3.10.20.340:FF:000001">
    <property type="entry name" value="Arginine biosynthesis bifunctional protein ArgJ, chloroplastic"/>
    <property type="match status" value="1"/>
</dbReference>
<accession>A0A143YWK3</accession>
<feature type="chain" id="PRO_5023452382" description="Arginine biosynthesis bifunctional protein ArgJ beta chain" evidence="10">
    <location>
        <begin position="189"/>
        <end position="408"/>
    </location>
</feature>
<gene>
    <name evidence="10" type="primary">argJ</name>
    <name evidence="11" type="ORF">Tpal_2531</name>
</gene>
<comment type="subunit">
    <text evidence="2 10">Heterotetramer of two alpha and two beta chains.</text>
</comment>
<feature type="chain" id="PRO_5023452381" description="Arginine biosynthesis bifunctional protein ArgJ alpha chain" evidence="10">
    <location>
        <begin position="1"/>
        <end position="188"/>
    </location>
</feature>
<keyword evidence="6 10" id="KW-0068">Autocatalytic cleavage</keyword>
<dbReference type="Gene3D" id="3.60.70.12">
    <property type="entry name" value="L-amino peptidase D-ALA esterase/amidase"/>
    <property type="match status" value="1"/>
</dbReference>
<organism evidence="11 12">
    <name type="scientific">Trichococcus palustris</name>
    <dbReference type="NCBI Taxonomy" id="140314"/>
    <lineage>
        <taxon>Bacteria</taxon>
        <taxon>Bacillati</taxon>
        <taxon>Bacillota</taxon>
        <taxon>Bacilli</taxon>
        <taxon>Lactobacillales</taxon>
        <taxon>Carnobacteriaceae</taxon>
        <taxon>Trichococcus</taxon>
    </lineage>
</organism>
<dbReference type="GO" id="GO:0005737">
    <property type="term" value="C:cytoplasm"/>
    <property type="evidence" value="ECO:0007669"/>
    <property type="project" value="UniProtKB-SubCell"/>
</dbReference>
<dbReference type="CDD" id="cd02152">
    <property type="entry name" value="OAT"/>
    <property type="match status" value="1"/>
</dbReference>
<comment type="catalytic activity">
    <reaction evidence="10">
        <text>L-glutamate + acetyl-CoA = N-acetyl-L-glutamate + CoA + H(+)</text>
        <dbReference type="Rhea" id="RHEA:24292"/>
        <dbReference type="ChEBI" id="CHEBI:15378"/>
        <dbReference type="ChEBI" id="CHEBI:29985"/>
        <dbReference type="ChEBI" id="CHEBI:44337"/>
        <dbReference type="ChEBI" id="CHEBI:57287"/>
        <dbReference type="ChEBI" id="CHEBI:57288"/>
        <dbReference type="EC" id="2.3.1.1"/>
    </reaction>
</comment>
<name>A0A143YWK3_9LACT</name>
<evidence type="ECO:0000256" key="8">
    <source>
        <dbReference type="ARBA" id="ARBA00023315"/>
    </source>
</evidence>
<dbReference type="EC" id="2.3.1.1" evidence="10"/>
<dbReference type="InterPro" id="IPR016117">
    <property type="entry name" value="ArgJ-like_dom_sf"/>
</dbReference>
<comment type="subcellular location">
    <subcellularLocation>
        <location evidence="10">Cytoplasm</location>
    </subcellularLocation>
</comment>
<dbReference type="PANTHER" id="PTHR23100">
    <property type="entry name" value="ARGININE BIOSYNTHESIS BIFUNCTIONAL PROTEIN ARGJ"/>
    <property type="match status" value="1"/>
</dbReference>
<dbReference type="EMBL" id="FJNE01000009">
    <property type="protein sequence ID" value="CZR00514.1"/>
    <property type="molecule type" value="Genomic_DNA"/>
</dbReference>
<dbReference type="AlphaFoldDB" id="A0A143YWK3"/>
<dbReference type="InterPro" id="IPR042195">
    <property type="entry name" value="ArgJ_beta_C"/>
</dbReference>
<evidence type="ECO:0000256" key="2">
    <source>
        <dbReference type="ARBA" id="ARBA00011475"/>
    </source>
</evidence>
<dbReference type="SUPFAM" id="SSF56266">
    <property type="entry name" value="DmpA/ArgJ-like"/>
    <property type="match status" value="1"/>
</dbReference>
<comment type="catalytic activity">
    <reaction evidence="9 10">
        <text>N(2)-acetyl-L-ornithine + L-glutamate = N-acetyl-L-glutamate + L-ornithine</text>
        <dbReference type="Rhea" id="RHEA:15349"/>
        <dbReference type="ChEBI" id="CHEBI:29985"/>
        <dbReference type="ChEBI" id="CHEBI:44337"/>
        <dbReference type="ChEBI" id="CHEBI:46911"/>
        <dbReference type="ChEBI" id="CHEBI:57805"/>
        <dbReference type="EC" id="2.3.1.35"/>
    </reaction>
</comment>
<evidence type="ECO:0000313" key="11">
    <source>
        <dbReference type="EMBL" id="CZR00514.1"/>
    </source>
</evidence>
<dbReference type="STRING" id="140314.SAMN04488076_10837"/>
<dbReference type="FunFam" id="3.60.70.12:FF:000001">
    <property type="entry name" value="Arginine biosynthesis bifunctional protein ArgJ, chloroplastic"/>
    <property type="match status" value="1"/>
</dbReference>
<comment type="similarity">
    <text evidence="1 10">Belongs to the ArgJ family.</text>
</comment>
<dbReference type="GO" id="GO:0004358">
    <property type="term" value="F:L-glutamate N-acetyltransferase activity, acting on acetyl-L-ornithine as donor"/>
    <property type="evidence" value="ECO:0007669"/>
    <property type="project" value="UniProtKB-UniRule"/>
</dbReference>
<feature type="active site" description="Nucleophile" evidence="10">
    <location>
        <position position="189"/>
    </location>
</feature>
<dbReference type="NCBIfam" id="NF003802">
    <property type="entry name" value="PRK05388.1"/>
    <property type="match status" value="1"/>
</dbReference>
<protein>
    <recommendedName>
        <fullName evidence="10">Arginine biosynthesis bifunctional protein ArgJ</fullName>
    </recommendedName>
    <domain>
        <recommendedName>
            <fullName evidence="10">Glutamate N-acetyltransferase</fullName>
            <ecNumber evidence="10">2.3.1.35</ecNumber>
        </recommendedName>
        <alternativeName>
            <fullName evidence="10">Ornithine acetyltransferase</fullName>
            <shortName evidence="10">OATase</shortName>
        </alternativeName>
        <alternativeName>
            <fullName evidence="10">Ornithine transacetylase</fullName>
        </alternativeName>
    </domain>
    <domain>
        <recommendedName>
            <fullName evidence="10">Amino-acid acetyltransferase</fullName>
            <ecNumber evidence="10">2.3.1.1</ecNumber>
        </recommendedName>
        <alternativeName>
            <fullName evidence="10">N-acetylglutamate synthase</fullName>
            <shortName evidence="10">AGSase</shortName>
        </alternativeName>
    </domain>
    <component>
        <recommendedName>
            <fullName evidence="10">Arginine biosynthesis bifunctional protein ArgJ alpha chain</fullName>
        </recommendedName>
    </component>
    <component>
        <recommendedName>
            <fullName evidence="10">Arginine biosynthesis bifunctional protein ArgJ beta chain</fullName>
        </recommendedName>
    </component>
</protein>
<dbReference type="EC" id="2.3.1.35" evidence="10"/>
<evidence type="ECO:0000256" key="5">
    <source>
        <dbReference type="ARBA" id="ARBA00022679"/>
    </source>
</evidence>
<feature type="site" description="Cleavage; by autolysis" evidence="10">
    <location>
        <begin position="188"/>
        <end position="189"/>
    </location>
</feature>
<keyword evidence="10" id="KW-0963">Cytoplasm</keyword>
<reference evidence="11 12" key="1">
    <citation type="submission" date="2016-02" db="EMBL/GenBank/DDBJ databases">
        <authorList>
            <person name="Wen L."/>
            <person name="He K."/>
            <person name="Yang H."/>
        </authorList>
    </citation>
    <scope>NUCLEOTIDE SEQUENCE [LARGE SCALE GENOMIC DNA]</scope>
    <source>
        <strain evidence="11">Trichococcus palustris</strain>
    </source>
</reference>
<dbReference type="NCBIfam" id="TIGR00120">
    <property type="entry name" value="ArgJ"/>
    <property type="match status" value="1"/>
</dbReference>
<keyword evidence="8 10" id="KW-0012">Acyltransferase</keyword>
<evidence type="ECO:0000256" key="9">
    <source>
        <dbReference type="ARBA" id="ARBA00049439"/>
    </source>
</evidence>
<feature type="binding site" evidence="10">
    <location>
        <position position="189"/>
    </location>
    <ligand>
        <name>substrate</name>
    </ligand>
</feature>
<feature type="binding site" evidence="10">
    <location>
        <position position="403"/>
    </location>
    <ligand>
        <name>substrate</name>
    </ligand>
</feature>